<evidence type="ECO:0000256" key="1">
    <source>
        <dbReference type="SAM" id="MobiDB-lite"/>
    </source>
</evidence>
<keyword evidence="2" id="KW-0812">Transmembrane</keyword>
<sequence length="183" mass="19164">MPSTTTLLLASVLQFSLSYSLALPQAATTTAPPSSTTSAYVDATGSSSSSVGNISFNTQIGIICGVVAIALIAIGVLFYGYRKYHQRLTRRRTQIKMDEMSANINARVQNARKSGMLKGNVIRVYEGKGSGDERTVTPVAEITVGSPVDQALSALEGGNPFKGPATGNTGSVPRVGIWPSGPR</sequence>
<name>S8AH52_DACHA</name>
<organism evidence="4 5">
    <name type="scientific">Dactylellina haptotyla (strain CBS 200.50)</name>
    <name type="common">Nematode-trapping fungus</name>
    <name type="synonym">Monacrosporium haptotylum</name>
    <dbReference type="NCBI Taxonomy" id="1284197"/>
    <lineage>
        <taxon>Eukaryota</taxon>
        <taxon>Fungi</taxon>
        <taxon>Dikarya</taxon>
        <taxon>Ascomycota</taxon>
        <taxon>Pezizomycotina</taxon>
        <taxon>Orbiliomycetes</taxon>
        <taxon>Orbiliales</taxon>
        <taxon>Orbiliaceae</taxon>
        <taxon>Dactylellina</taxon>
    </lineage>
</organism>
<protein>
    <submittedName>
        <fullName evidence="4">Uncharacterized protein</fullName>
    </submittedName>
</protein>
<feature type="region of interest" description="Disordered" evidence="1">
    <location>
        <begin position="157"/>
        <end position="183"/>
    </location>
</feature>
<comment type="caution">
    <text evidence="4">The sequence shown here is derived from an EMBL/GenBank/DDBJ whole genome shotgun (WGS) entry which is preliminary data.</text>
</comment>
<keyword evidence="2" id="KW-0472">Membrane</keyword>
<dbReference type="HOGENOM" id="CLU_1495820_0_0_1"/>
<feature type="signal peptide" evidence="3">
    <location>
        <begin position="1"/>
        <end position="22"/>
    </location>
</feature>
<feature type="transmembrane region" description="Helical" evidence="2">
    <location>
        <begin position="60"/>
        <end position="81"/>
    </location>
</feature>
<dbReference type="OMA" id="PRVGIWP"/>
<feature type="chain" id="PRO_5004548483" evidence="3">
    <location>
        <begin position="23"/>
        <end position="183"/>
    </location>
</feature>
<keyword evidence="2" id="KW-1133">Transmembrane helix</keyword>
<gene>
    <name evidence="4" type="ORF">H072_3665</name>
</gene>
<keyword evidence="5" id="KW-1185">Reference proteome</keyword>
<keyword evidence="3" id="KW-0732">Signal</keyword>
<evidence type="ECO:0000313" key="4">
    <source>
        <dbReference type="EMBL" id="EPS42345.1"/>
    </source>
</evidence>
<dbReference type="OrthoDB" id="5421983at2759"/>
<reference evidence="5" key="2">
    <citation type="submission" date="2013-04" db="EMBL/GenBank/DDBJ databases">
        <title>Genomic mechanisms accounting for the adaptation to parasitism in nematode-trapping fungi.</title>
        <authorList>
            <person name="Ahren D.G."/>
        </authorList>
    </citation>
    <scope>NUCLEOTIDE SEQUENCE [LARGE SCALE GENOMIC DNA]</scope>
    <source>
        <strain evidence="5">CBS 200.50</strain>
    </source>
</reference>
<dbReference type="AlphaFoldDB" id="S8AH52"/>
<dbReference type="EMBL" id="AQGS01000117">
    <property type="protein sequence ID" value="EPS42345.1"/>
    <property type="molecule type" value="Genomic_DNA"/>
</dbReference>
<reference evidence="4 5" key="1">
    <citation type="journal article" date="2013" name="PLoS Genet.">
        <title>Genomic mechanisms accounting for the adaptation to parasitism in nematode-trapping fungi.</title>
        <authorList>
            <person name="Meerupati T."/>
            <person name="Andersson K.M."/>
            <person name="Friman E."/>
            <person name="Kumar D."/>
            <person name="Tunlid A."/>
            <person name="Ahren D."/>
        </authorList>
    </citation>
    <scope>NUCLEOTIDE SEQUENCE [LARGE SCALE GENOMIC DNA]</scope>
    <source>
        <strain evidence="4 5">CBS 200.50</strain>
    </source>
</reference>
<evidence type="ECO:0000256" key="3">
    <source>
        <dbReference type="SAM" id="SignalP"/>
    </source>
</evidence>
<evidence type="ECO:0000313" key="5">
    <source>
        <dbReference type="Proteomes" id="UP000015100"/>
    </source>
</evidence>
<dbReference type="Proteomes" id="UP000015100">
    <property type="component" value="Unassembled WGS sequence"/>
</dbReference>
<proteinExistence type="predicted"/>
<evidence type="ECO:0000256" key="2">
    <source>
        <dbReference type="SAM" id="Phobius"/>
    </source>
</evidence>
<accession>S8AH52</accession>